<accession>A0A8J3YT91</accession>
<dbReference type="Proteomes" id="UP000619260">
    <property type="component" value="Unassembled WGS sequence"/>
</dbReference>
<keyword evidence="1" id="KW-1133">Transmembrane helix</keyword>
<keyword evidence="3" id="KW-1185">Reference proteome</keyword>
<feature type="transmembrane region" description="Helical" evidence="1">
    <location>
        <begin position="246"/>
        <end position="267"/>
    </location>
</feature>
<dbReference type="PANTHER" id="PTHR31272">
    <property type="entry name" value="CYTOCHROME C-TYPE BIOGENESIS PROTEIN HI_1454-RELATED"/>
    <property type="match status" value="1"/>
</dbReference>
<feature type="transmembrane region" description="Helical" evidence="1">
    <location>
        <begin position="43"/>
        <end position="69"/>
    </location>
</feature>
<dbReference type="InterPro" id="IPR051790">
    <property type="entry name" value="Cytochrome_c-biogenesis_DsbD"/>
</dbReference>
<feature type="transmembrane region" description="Helical" evidence="1">
    <location>
        <begin position="81"/>
        <end position="99"/>
    </location>
</feature>
<reference evidence="2" key="1">
    <citation type="submission" date="2021-01" db="EMBL/GenBank/DDBJ databases">
        <title>Whole genome shotgun sequence of Virgisporangium aliadipatigenens NBRC 105644.</title>
        <authorList>
            <person name="Komaki H."/>
            <person name="Tamura T."/>
        </authorList>
    </citation>
    <scope>NUCLEOTIDE SEQUENCE</scope>
    <source>
        <strain evidence="2">NBRC 105644</strain>
    </source>
</reference>
<evidence type="ECO:0000313" key="2">
    <source>
        <dbReference type="EMBL" id="GIJ49475.1"/>
    </source>
</evidence>
<keyword evidence="1" id="KW-0812">Transmembrane</keyword>
<organism evidence="2 3">
    <name type="scientific">Virgisporangium aliadipatigenens</name>
    <dbReference type="NCBI Taxonomy" id="741659"/>
    <lineage>
        <taxon>Bacteria</taxon>
        <taxon>Bacillati</taxon>
        <taxon>Actinomycetota</taxon>
        <taxon>Actinomycetes</taxon>
        <taxon>Micromonosporales</taxon>
        <taxon>Micromonosporaceae</taxon>
        <taxon>Virgisporangium</taxon>
    </lineage>
</organism>
<feature type="transmembrane region" description="Helical" evidence="1">
    <location>
        <begin position="119"/>
        <end position="146"/>
    </location>
</feature>
<protein>
    <submittedName>
        <fullName evidence="2">Cytochrome C biogenesis protein CcdA</fullName>
    </submittedName>
</protein>
<name>A0A8J3YT91_9ACTN</name>
<dbReference type="RefSeq" id="WP_203902945.1">
    <property type="nucleotide sequence ID" value="NZ_BOPF01000028.1"/>
</dbReference>
<evidence type="ECO:0000313" key="3">
    <source>
        <dbReference type="Proteomes" id="UP000619260"/>
    </source>
</evidence>
<sequence>MSTAALIPLAFTAGMLAAANPCGFALLPAYLSVLVARDGAGSVWRALTCTAAMTLGFVAVFAAFGLLLAPVAGWLQPRLPWFTVVLGVALVVAGGWLVAGRTLPGLVRPGRAPALTGTVASVALFGAAYALASLSCTIAPFLAIVVASLRAGSPGQALLLFVVYAAGMGATVGVLAVAVAAVRTPLVRRLRGASAAVSRVAGGLMACTGAYVAYYGWYELSGAAPDDPVVGAATGMQARAAAALESAGPVTILAALAAVFATGVLLARRRRA</sequence>
<keyword evidence="1" id="KW-0472">Membrane</keyword>
<comment type="caution">
    <text evidence="2">The sequence shown here is derived from an EMBL/GenBank/DDBJ whole genome shotgun (WGS) entry which is preliminary data.</text>
</comment>
<evidence type="ECO:0000256" key="1">
    <source>
        <dbReference type="SAM" id="Phobius"/>
    </source>
</evidence>
<gene>
    <name evidence="2" type="ORF">Val02_63610</name>
</gene>
<dbReference type="EMBL" id="BOPF01000028">
    <property type="protein sequence ID" value="GIJ49475.1"/>
    <property type="molecule type" value="Genomic_DNA"/>
</dbReference>
<dbReference type="AlphaFoldDB" id="A0A8J3YT91"/>
<feature type="transmembrane region" description="Helical" evidence="1">
    <location>
        <begin position="158"/>
        <end position="182"/>
    </location>
</feature>
<proteinExistence type="predicted"/>
<dbReference type="PANTHER" id="PTHR31272:SF4">
    <property type="entry name" value="CYTOCHROME C-TYPE BIOGENESIS PROTEIN HI_1454-RELATED"/>
    <property type="match status" value="1"/>
</dbReference>